<dbReference type="AlphaFoldDB" id="A0A822YXE7"/>
<accession>A0A822YXE7</accession>
<proteinExistence type="predicted"/>
<reference evidence="1 2" key="1">
    <citation type="journal article" date="2020" name="Mol. Biol. Evol.">
        <title>Distinct Expression and Methylation Patterns for Genes with Different Fates following a Single Whole-Genome Duplication in Flowering Plants.</title>
        <authorList>
            <person name="Shi T."/>
            <person name="Rahmani R.S."/>
            <person name="Gugger P.F."/>
            <person name="Wang M."/>
            <person name="Li H."/>
            <person name="Zhang Y."/>
            <person name="Li Z."/>
            <person name="Wang Q."/>
            <person name="Van de Peer Y."/>
            <person name="Marchal K."/>
            <person name="Chen J."/>
        </authorList>
    </citation>
    <scope>NUCLEOTIDE SEQUENCE [LARGE SCALE GENOMIC DNA]</scope>
    <source>
        <tissue evidence="1">Leaf</tissue>
    </source>
</reference>
<dbReference type="Proteomes" id="UP000607653">
    <property type="component" value="Unassembled WGS sequence"/>
</dbReference>
<comment type="caution">
    <text evidence="1">The sequence shown here is derived from an EMBL/GenBank/DDBJ whole genome shotgun (WGS) entry which is preliminary data.</text>
</comment>
<keyword evidence="2" id="KW-1185">Reference proteome</keyword>
<organism evidence="1 2">
    <name type="scientific">Nelumbo nucifera</name>
    <name type="common">Sacred lotus</name>
    <dbReference type="NCBI Taxonomy" id="4432"/>
    <lineage>
        <taxon>Eukaryota</taxon>
        <taxon>Viridiplantae</taxon>
        <taxon>Streptophyta</taxon>
        <taxon>Embryophyta</taxon>
        <taxon>Tracheophyta</taxon>
        <taxon>Spermatophyta</taxon>
        <taxon>Magnoliopsida</taxon>
        <taxon>Proteales</taxon>
        <taxon>Nelumbonaceae</taxon>
        <taxon>Nelumbo</taxon>
    </lineage>
</organism>
<evidence type="ECO:0000313" key="1">
    <source>
        <dbReference type="EMBL" id="DAD38744.1"/>
    </source>
</evidence>
<sequence length="41" mass="4717">MNRVLCDCRSATRLPVETRKTLQPYIKAGKPEKKPLKKGNF</sequence>
<name>A0A822YXE7_NELNU</name>
<dbReference type="EMBL" id="DUZY01000005">
    <property type="protein sequence ID" value="DAD38744.1"/>
    <property type="molecule type" value="Genomic_DNA"/>
</dbReference>
<gene>
    <name evidence="1" type="ORF">HUJ06_013066</name>
</gene>
<evidence type="ECO:0000313" key="2">
    <source>
        <dbReference type="Proteomes" id="UP000607653"/>
    </source>
</evidence>
<protein>
    <submittedName>
        <fullName evidence="1">Uncharacterized protein</fullName>
    </submittedName>
</protein>